<dbReference type="AlphaFoldDB" id="A0AAE1J811"/>
<protein>
    <recommendedName>
        <fullName evidence="1">Bet v I/Major latex protein domain-containing protein</fullName>
    </recommendedName>
</protein>
<feature type="domain" description="Bet v I/Major latex protein" evidence="1">
    <location>
        <begin position="156"/>
        <end position="304"/>
    </location>
</feature>
<dbReference type="EMBL" id="JAWXYG010000009">
    <property type="protein sequence ID" value="KAK4264017.1"/>
    <property type="molecule type" value="Genomic_DNA"/>
</dbReference>
<feature type="domain" description="Bet v I/Major latex protein" evidence="1">
    <location>
        <begin position="2"/>
        <end position="151"/>
    </location>
</feature>
<reference evidence="2" key="1">
    <citation type="submission" date="2023-10" db="EMBL/GenBank/DDBJ databases">
        <title>Chromosome-level genome of the transformable northern wattle, Acacia crassicarpa.</title>
        <authorList>
            <person name="Massaro I."/>
            <person name="Sinha N.R."/>
            <person name="Poethig S."/>
            <person name="Leichty A.R."/>
        </authorList>
    </citation>
    <scope>NUCLEOTIDE SEQUENCE</scope>
    <source>
        <strain evidence="2">Acra3RX</strain>
        <tissue evidence="2">Leaf</tissue>
    </source>
</reference>
<dbReference type="InterPro" id="IPR051761">
    <property type="entry name" value="MLP-like_ligand-binding"/>
</dbReference>
<dbReference type="Gene3D" id="3.30.530.20">
    <property type="match status" value="2"/>
</dbReference>
<dbReference type="CDD" id="cd07816">
    <property type="entry name" value="Bet_v1-like"/>
    <property type="match status" value="2"/>
</dbReference>
<dbReference type="PANTHER" id="PTHR31907">
    <property type="entry name" value="MLP-LIKE PROTEIN 423"/>
    <property type="match status" value="1"/>
</dbReference>
<comment type="caution">
    <text evidence="2">The sequence shown here is derived from an EMBL/GenBank/DDBJ whole genome shotgun (WGS) entry which is preliminary data.</text>
</comment>
<dbReference type="Proteomes" id="UP001293593">
    <property type="component" value="Unassembled WGS sequence"/>
</dbReference>
<organism evidence="2 3">
    <name type="scientific">Acacia crassicarpa</name>
    <name type="common">northern wattle</name>
    <dbReference type="NCBI Taxonomy" id="499986"/>
    <lineage>
        <taxon>Eukaryota</taxon>
        <taxon>Viridiplantae</taxon>
        <taxon>Streptophyta</taxon>
        <taxon>Embryophyta</taxon>
        <taxon>Tracheophyta</taxon>
        <taxon>Spermatophyta</taxon>
        <taxon>Magnoliopsida</taxon>
        <taxon>eudicotyledons</taxon>
        <taxon>Gunneridae</taxon>
        <taxon>Pentapetalae</taxon>
        <taxon>rosids</taxon>
        <taxon>fabids</taxon>
        <taxon>Fabales</taxon>
        <taxon>Fabaceae</taxon>
        <taxon>Caesalpinioideae</taxon>
        <taxon>mimosoid clade</taxon>
        <taxon>Acacieae</taxon>
        <taxon>Acacia</taxon>
    </lineage>
</organism>
<gene>
    <name evidence="2" type="ORF">QN277_029359</name>
</gene>
<evidence type="ECO:0000313" key="3">
    <source>
        <dbReference type="Proteomes" id="UP001293593"/>
    </source>
</evidence>
<sequence>MSHIGKVEIDVHLNASAEQFHEIFSSKPHHIANITPGKIKSVTKHQGDFGKVGSIIVWNYVHDGKHCVAKDVIEAVDPAKNLISFRVIEGDVLNNYKSFKATVQVNPKAKGSVAHWTLEYEKLHGRIPDPHSLTQFVTEWSREIDVSLTGQGHEEQLMGKVEVDVHINASAEKFHEMFSGKPHHIPNVSPGRIKHAIIEGSWGKVGSVITWHYVHEGKNCVAKEVIEALDADKNLITLRVVEGDVLKDYKSLNVTFHAIPKDKGSLVHVSMEYEKLWGHIPDPHSLMDLATELARDIDAHLISQ</sequence>
<dbReference type="InterPro" id="IPR000916">
    <property type="entry name" value="Bet_v_I/MLP"/>
</dbReference>
<accession>A0AAE1J811</accession>
<dbReference type="InterPro" id="IPR023393">
    <property type="entry name" value="START-like_dom_sf"/>
</dbReference>
<proteinExistence type="predicted"/>
<evidence type="ECO:0000313" key="2">
    <source>
        <dbReference type="EMBL" id="KAK4264017.1"/>
    </source>
</evidence>
<keyword evidence="3" id="KW-1185">Reference proteome</keyword>
<dbReference type="SUPFAM" id="SSF55961">
    <property type="entry name" value="Bet v1-like"/>
    <property type="match status" value="2"/>
</dbReference>
<dbReference type="GO" id="GO:0006952">
    <property type="term" value="P:defense response"/>
    <property type="evidence" value="ECO:0007669"/>
    <property type="project" value="InterPro"/>
</dbReference>
<name>A0AAE1J811_9FABA</name>
<dbReference type="SMART" id="SM01037">
    <property type="entry name" value="Bet_v_1"/>
    <property type="match status" value="2"/>
</dbReference>
<dbReference type="Pfam" id="PF00407">
    <property type="entry name" value="Bet_v_1"/>
    <property type="match status" value="2"/>
</dbReference>
<evidence type="ECO:0000259" key="1">
    <source>
        <dbReference type="SMART" id="SM01037"/>
    </source>
</evidence>